<evidence type="ECO:0000259" key="1">
    <source>
        <dbReference type="Pfam" id="PF06985"/>
    </source>
</evidence>
<reference evidence="2" key="1">
    <citation type="journal article" date="2020" name="Mol. Plant Microbe Interact.">
        <title>Genome Sequence of the Biocontrol Agent Coniothyrium minitans strain Conio (IMI 134523).</title>
        <authorList>
            <person name="Patel D."/>
            <person name="Shittu T.A."/>
            <person name="Baroncelli R."/>
            <person name="Muthumeenakshi S."/>
            <person name="Osborne T.H."/>
            <person name="Janganan T.K."/>
            <person name="Sreenivasaprasad S."/>
        </authorList>
    </citation>
    <scope>NUCLEOTIDE SEQUENCE</scope>
    <source>
        <strain evidence="2">Conio</strain>
    </source>
</reference>
<keyword evidence="3" id="KW-1185">Reference proteome</keyword>
<gene>
    <name evidence="2" type="ORF">PMIN01_06641</name>
</gene>
<dbReference type="PANTHER" id="PTHR24148">
    <property type="entry name" value="ANKYRIN REPEAT DOMAIN-CONTAINING PROTEIN 39 HOMOLOG-RELATED"/>
    <property type="match status" value="1"/>
</dbReference>
<sequence length="134" mass="15757">MRRSHRHEERWSGWFWIDALCIMQDDEHPEKDIQIKFMPEIYGGACEVIARIGPGDSIIDAAIRYIRNQPPTFLRAVAERTAEARLESFELIFRDVAFCVRDIFKKSYWGRLWILQELAMVKITTIVCGKEELP</sequence>
<dbReference type="OrthoDB" id="194358at2759"/>
<comment type="caution">
    <text evidence="2">The sequence shown here is derived from an EMBL/GenBank/DDBJ whole genome shotgun (WGS) entry which is preliminary data.</text>
</comment>
<name>A0A9P6KQW3_9PLEO</name>
<protein>
    <recommendedName>
        <fullName evidence="1">Heterokaryon incompatibility domain-containing protein</fullName>
    </recommendedName>
</protein>
<accession>A0A9P6KQW3</accession>
<dbReference type="Proteomes" id="UP000756921">
    <property type="component" value="Unassembled WGS sequence"/>
</dbReference>
<dbReference type="EMBL" id="WJXW01000006">
    <property type="protein sequence ID" value="KAF9735236.1"/>
    <property type="molecule type" value="Genomic_DNA"/>
</dbReference>
<organism evidence="2 3">
    <name type="scientific">Paraphaeosphaeria minitans</name>
    <dbReference type="NCBI Taxonomy" id="565426"/>
    <lineage>
        <taxon>Eukaryota</taxon>
        <taxon>Fungi</taxon>
        <taxon>Dikarya</taxon>
        <taxon>Ascomycota</taxon>
        <taxon>Pezizomycotina</taxon>
        <taxon>Dothideomycetes</taxon>
        <taxon>Pleosporomycetidae</taxon>
        <taxon>Pleosporales</taxon>
        <taxon>Massarineae</taxon>
        <taxon>Didymosphaeriaceae</taxon>
        <taxon>Paraphaeosphaeria</taxon>
    </lineage>
</organism>
<dbReference type="InterPro" id="IPR010730">
    <property type="entry name" value="HET"/>
</dbReference>
<dbReference type="Pfam" id="PF06985">
    <property type="entry name" value="HET"/>
    <property type="match status" value="1"/>
</dbReference>
<dbReference type="AlphaFoldDB" id="A0A9P6KQW3"/>
<dbReference type="InterPro" id="IPR052895">
    <property type="entry name" value="HetReg/Transcr_Mod"/>
</dbReference>
<dbReference type="PANTHER" id="PTHR24148:SF64">
    <property type="entry name" value="HETEROKARYON INCOMPATIBILITY DOMAIN-CONTAINING PROTEIN"/>
    <property type="match status" value="1"/>
</dbReference>
<evidence type="ECO:0000313" key="3">
    <source>
        <dbReference type="Proteomes" id="UP000756921"/>
    </source>
</evidence>
<evidence type="ECO:0000313" key="2">
    <source>
        <dbReference type="EMBL" id="KAF9735236.1"/>
    </source>
</evidence>
<proteinExistence type="predicted"/>
<feature type="domain" description="Heterokaryon incompatibility" evidence="1">
    <location>
        <begin position="13"/>
        <end position="117"/>
    </location>
</feature>